<proteinExistence type="predicted"/>
<evidence type="ECO:0000256" key="1">
    <source>
        <dbReference type="SAM" id="MobiDB-lite"/>
    </source>
</evidence>
<feature type="compositionally biased region" description="Basic and acidic residues" evidence="1">
    <location>
        <begin position="522"/>
        <end position="535"/>
    </location>
</feature>
<dbReference type="NCBIfam" id="TIGR03696">
    <property type="entry name" value="Rhs_assc_core"/>
    <property type="match status" value="1"/>
</dbReference>
<dbReference type="Proteomes" id="UP000286746">
    <property type="component" value="Unassembled WGS sequence"/>
</dbReference>
<feature type="compositionally biased region" description="Polar residues" evidence="1">
    <location>
        <begin position="542"/>
        <end position="551"/>
    </location>
</feature>
<dbReference type="InterPro" id="IPR003587">
    <property type="entry name" value="Hint_dom_N"/>
</dbReference>
<feature type="compositionally biased region" description="Basic and acidic residues" evidence="1">
    <location>
        <begin position="115"/>
        <end position="128"/>
    </location>
</feature>
<evidence type="ECO:0000313" key="4">
    <source>
        <dbReference type="Proteomes" id="UP000286746"/>
    </source>
</evidence>
<dbReference type="SMART" id="SM00306">
    <property type="entry name" value="HintN"/>
    <property type="match status" value="1"/>
</dbReference>
<keyword evidence="4" id="KW-1185">Reference proteome</keyword>
<accession>A0A401VYS0</accession>
<comment type="caution">
    <text evidence="3">The sequence shown here is derived from an EMBL/GenBank/DDBJ whole genome shotgun (WGS) entry which is preliminary data.</text>
</comment>
<dbReference type="InterPro" id="IPR036844">
    <property type="entry name" value="Hint_dom_sf"/>
</dbReference>
<feature type="region of interest" description="Disordered" evidence="1">
    <location>
        <begin position="115"/>
        <end position="155"/>
    </location>
</feature>
<feature type="compositionally biased region" description="Basic residues" evidence="1">
    <location>
        <begin position="392"/>
        <end position="408"/>
    </location>
</feature>
<dbReference type="Gene3D" id="2.170.16.10">
    <property type="entry name" value="Hedgehog/Intein (Hint) domain"/>
    <property type="match status" value="1"/>
</dbReference>
<feature type="compositionally biased region" description="Basic and acidic residues" evidence="1">
    <location>
        <begin position="419"/>
        <end position="451"/>
    </location>
</feature>
<dbReference type="CDD" id="cd00081">
    <property type="entry name" value="Hint"/>
    <property type="match status" value="1"/>
</dbReference>
<evidence type="ECO:0000313" key="3">
    <source>
        <dbReference type="EMBL" id="GCD42220.1"/>
    </source>
</evidence>
<gene>
    <name evidence="3" type="ORF">GKJPGBOP_01878</name>
</gene>
<dbReference type="PROSITE" id="PS50818">
    <property type="entry name" value="INTEIN_C_TER"/>
    <property type="match status" value="1"/>
</dbReference>
<dbReference type="InterPro" id="IPR030934">
    <property type="entry name" value="Intein_C"/>
</dbReference>
<dbReference type="AlphaFoldDB" id="A0A401VYS0"/>
<feature type="region of interest" description="Disordered" evidence="1">
    <location>
        <begin position="391"/>
        <end position="555"/>
    </location>
</feature>
<dbReference type="PANTHER" id="PTHR32305">
    <property type="match status" value="1"/>
</dbReference>
<sequence>MYTTSFYDEHTRRLTRTVHDRDAKEQTGHRIDDTAYTYDPTGNITRIARTPGASMPDAGQPDTQCFTHDALRRMTGAWTATDGCAAAPSKATVGGPQPYWHSYQYDAVGNRTQLVEHDTGGDPAKDVTRSYSYPGQGKDQPRTLTKAETKGPQGTSASTYAYDAAGNMTLRQVGGNIQKLSYDTEGNLAKITEGDKSTENLYDADGERLIHRAADGSTTLYLGDTELTAGKDGKLATTRYYQHPDGAVTVRTAEEGDGTNGKGTLDLQLTDHHDSGTTQIGVGKEGLPVERRLLTPFGTDRGTKPGVWAGNRGFVAGREDGNTGLTQLGAREYDPATGRFLSVDPVIDFGTPQTMNAYAYANNAPVTEADPDGLFWGVLIRGAGKVIPKLFKGGKKGAGKGSKGKAAKPNKGPSAAQKRARELLRREADAQRRMEREMRQARDRAMREAGARAKRNKANALRQRAKAKQRTANRAAPKRAAKYRHVAKQRPKPRAKPTYRPRPKPAPKKARPQGSRQIKQQVKHEVRNQAKEQVREAVQPQGCPTPNSFVPGTTVLMADGTRKPIEEIRTGDKVLATDPETGSTKAEAVVATIIGDGSKDLVKITVRADDGKGGAQAGDGALIATAGHPFWVPDLKKWVDAGDLKPGMWLRTSSGTWVRIDAVQAWTQNATVHNLTVESTHTFYAGTGAGQALLTHNCNIDLNYKEGWTSAQKAAADHKVAALNNADLVVTPVKRKGTQRKVFVRGGGKIHKDEDADHLIDLQLGGRDEFSNLWALDKSVNRSLGSQIMARIRQHGLKPGDKIKSVTIK</sequence>
<feature type="domain" description="Hint" evidence="2">
    <location>
        <begin position="546"/>
        <end position="654"/>
    </location>
</feature>
<dbReference type="Gene3D" id="2.180.10.10">
    <property type="entry name" value="RHS repeat-associated core"/>
    <property type="match status" value="1"/>
</dbReference>
<reference evidence="3 4" key="1">
    <citation type="submission" date="2018-11" db="EMBL/GenBank/DDBJ databases">
        <title>Whole genome sequence of Streptomyces paromomycinus NBRC 15454(T).</title>
        <authorList>
            <person name="Komaki H."/>
            <person name="Tamura T."/>
        </authorList>
    </citation>
    <scope>NUCLEOTIDE SEQUENCE [LARGE SCALE GENOMIC DNA]</scope>
    <source>
        <strain evidence="3 4">NBRC 15454</strain>
    </source>
</reference>
<feature type="compositionally biased region" description="Basic and acidic residues" evidence="1">
    <location>
        <begin position="139"/>
        <end position="149"/>
    </location>
</feature>
<dbReference type="EMBL" id="BHZD01000001">
    <property type="protein sequence ID" value="GCD42220.1"/>
    <property type="molecule type" value="Genomic_DNA"/>
</dbReference>
<dbReference type="Pfam" id="PF07591">
    <property type="entry name" value="PT-HINT"/>
    <property type="match status" value="1"/>
</dbReference>
<dbReference type="RefSeq" id="WP_125053622.1">
    <property type="nucleotide sequence ID" value="NZ_BHZD01000001.1"/>
</dbReference>
<evidence type="ECO:0000259" key="2">
    <source>
        <dbReference type="SMART" id="SM00306"/>
    </source>
</evidence>
<name>A0A401VYS0_STREY</name>
<feature type="compositionally biased region" description="Basic residues" evidence="1">
    <location>
        <begin position="452"/>
        <end position="511"/>
    </location>
</feature>
<dbReference type="PANTHER" id="PTHR32305:SF17">
    <property type="entry name" value="TRNA NUCLEASE WAPA"/>
    <property type="match status" value="1"/>
</dbReference>
<organism evidence="3 4">
    <name type="scientific">Streptomyces paromomycinus</name>
    <name type="common">Streptomyces rimosus subsp. paromomycinus</name>
    <dbReference type="NCBI Taxonomy" id="92743"/>
    <lineage>
        <taxon>Bacteria</taxon>
        <taxon>Bacillati</taxon>
        <taxon>Actinomycetota</taxon>
        <taxon>Actinomycetes</taxon>
        <taxon>Kitasatosporales</taxon>
        <taxon>Streptomycetaceae</taxon>
        <taxon>Streptomyces</taxon>
    </lineage>
</organism>
<protein>
    <recommendedName>
        <fullName evidence="2">Hint domain-containing protein</fullName>
    </recommendedName>
</protein>
<dbReference type="SUPFAM" id="SSF51294">
    <property type="entry name" value="Hedgehog/intein (Hint) domain"/>
    <property type="match status" value="1"/>
</dbReference>
<dbReference type="InterPro" id="IPR022385">
    <property type="entry name" value="Rhs_assc_core"/>
</dbReference>
<dbReference type="InterPro" id="IPR050708">
    <property type="entry name" value="T6SS_VgrG/RHS"/>
</dbReference>